<protein>
    <submittedName>
        <fullName evidence="2">Uncharacterized protein</fullName>
    </submittedName>
</protein>
<evidence type="ECO:0000313" key="4">
    <source>
        <dbReference type="Proteomes" id="UP000622638"/>
    </source>
</evidence>
<reference evidence="2 3" key="3">
    <citation type="submission" date="2019-11" db="EMBL/GenBank/DDBJ databases">
        <title>Type strains purchased from KCTC, JCM and DSMZ.</title>
        <authorList>
            <person name="Lu H."/>
        </authorList>
    </citation>
    <scope>NUCLEOTIDE SEQUENCE [LARGE SCALE GENOMIC DNA]</scope>
    <source>
        <strain evidence="2 3">KCTC 52429</strain>
    </source>
</reference>
<reference evidence="1" key="4">
    <citation type="submission" date="2024-05" db="EMBL/GenBank/DDBJ databases">
        <authorList>
            <person name="Sun Q."/>
            <person name="Zhou Y."/>
        </authorList>
    </citation>
    <scope>NUCLEOTIDE SEQUENCE</scope>
    <source>
        <strain evidence="1">CGMCC 1.15931</strain>
    </source>
</reference>
<keyword evidence="4" id="KW-1185">Reference proteome</keyword>
<dbReference type="OrthoDB" id="8754794at2"/>
<dbReference type="AlphaFoldDB" id="A0A6I3T479"/>
<dbReference type="RefSeq" id="WP_155473455.1">
    <property type="nucleotide sequence ID" value="NZ_BMKG01000009.1"/>
</dbReference>
<evidence type="ECO:0000313" key="1">
    <source>
        <dbReference type="EMBL" id="GGC00766.1"/>
    </source>
</evidence>
<evidence type="ECO:0000313" key="3">
    <source>
        <dbReference type="Proteomes" id="UP000430634"/>
    </source>
</evidence>
<dbReference type="Proteomes" id="UP000622638">
    <property type="component" value="Unassembled WGS sequence"/>
</dbReference>
<reference evidence="1" key="1">
    <citation type="journal article" date="2014" name="Int. J. Syst. Evol. Microbiol.">
        <title>Complete genome of a new Firmicutes species belonging to the dominant human colonic microbiota ('Ruminococcus bicirculans') reveals two chromosomes and a selective capacity to utilize plant glucans.</title>
        <authorList>
            <consortium name="NISC Comparative Sequencing Program"/>
            <person name="Wegmann U."/>
            <person name="Louis P."/>
            <person name="Goesmann A."/>
            <person name="Henrissat B."/>
            <person name="Duncan S.H."/>
            <person name="Flint H.J."/>
        </authorList>
    </citation>
    <scope>NUCLEOTIDE SEQUENCE</scope>
    <source>
        <strain evidence="1">CGMCC 1.15931</strain>
    </source>
</reference>
<dbReference type="EMBL" id="BMKG01000009">
    <property type="protein sequence ID" value="GGC00766.1"/>
    <property type="molecule type" value="Genomic_DNA"/>
</dbReference>
<dbReference type="EMBL" id="WNKZ01000142">
    <property type="protein sequence ID" value="MTV56219.1"/>
    <property type="molecule type" value="Genomic_DNA"/>
</dbReference>
<sequence length="147" mass="15962">MTVTTQERRMLVSLRIELAPFPEENRDLQFTVVDKAGTTMNAAVNARPGEFEDLHDTLSRIAAKTAEPTGELPFGQPDQPRVLIGFDGFKPPNYRFHCTIAYPAGDGSFVPTTWIAPVSEASLARLVESLRAVSEAGSGLVEWTAAG</sequence>
<proteinExistence type="predicted"/>
<reference evidence="4" key="2">
    <citation type="journal article" date="2019" name="Int. J. Syst. Evol. Microbiol.">
        <title>The Global Catalogue of Microorganisms (GCM) 10K type strain sequencing project: providing services to taxonomists for standard genome sequencing and annotation.</title>
        <authorList>
            <consortium name="The Broad Institute Genomics Platform"/>
            <consortium name="The Broad Institute Genome Sequencing Center for Infectious Disease"/>
            <person name="Wu L."/>
            <person name="Ma J."/>
        </authorList>
    </citation>
    <scope>NUCLEOTIDE SEQUENCE [LARGE SCALE GENOMIC DNA]</scope>
    <source>
        <strain evidence="4">CGMCC 1.15931</strain>
    </source>
</reference>
<evidence type="ECO:0000313" key="2">
    <source>
        <dbReference type="EMBL" id="MTV56219.1"/>
    </source>
</evidence>
<organism evidence="2 3">
    <name type="scientific">Pseudoduganella buxea</name>
    <dbReference type="NCBI Taxonomy" id="1949069"/>
    <lineage>
        <taxon>Bacteria</taxon>
        <taxon>Pseudomonadati</taxon>
        <taxon>Pseudomonadota</taxon>
        <taxon>Betaproteobacteria</taxon>
        <taxon>Burkholderiales</taxon>
        <taxon>Oxalobacteraceae</taxon>
        <taxon>Telluria group</taxon>
        <taxon>Pseudoduganella</taxon>
    </lineage>
</organism>
<accession>A0A6I3T479</accession>
<name>A0A6I3T479_9BURK</name>
<gene>
    <name evidence="1" type="ORF">GCM10011572_23480</name>
    <name evidence="2" type="ORF">GM672_26185</name>
</gene>
<comment type="caution">
    <text evidence="2">The sequence shown here is derived from an EMBL/GenBank/DDBJ whole genome shotgun (WGS) entry which is preliminary data.</text>
</comment>
<dbReference type="Proteomes" id="UP000430634">
    <property type="component" value="Unassembled WGS sequence"/>
</dbReference>